<organism evidence="1 2">
    <name type="scientific">Escherichia coli</name>
    <dbReference type="NCBI Taxonomy" id="562"/>
    <lineage>
        <taxon>Bacteria</taxon>
        <taxon>Pseudomonadati</taxon>
        <taxon>Pseudomonadota</taxon>
        <taxon>Gammaproteobacteria</taxon>
        <taxon>Enterobacterales</taxon>
        <taxon>Enterobacteriaceae</taxon>
        <taxon>Escherichia</taxon>
    </lineage>
</organism>
<dbReference type="EMBL" id="JACZOI010000035">
    <property type="protein sequence ID" value="MBE0978533.1"/>
    <property type="molecule type" value="Genomic_DNA"/>
</dbReference>
<comment type="caution">
    <text evidence="1">The sequence shown here is derived from an EMBL/GenBank/DDBJ whole genome shotgun (WGS) entry which is preliminary data.</text>
</comment>
<reference evidence="1" key="1">
    <citation type="submission" date="2020-09" db="EMBL/GenBank/DDBJ databases">
        <title>Emerging polyconal dissemination of OXA-244-producing E. coli in France.</title>
        <authorList>
            <person name="Emeraud C."/>
            <person name="Girlich D."/>
            <person name="Bonnin R.A."/>
            <person name="Jousset A.B."/>
            <person name="Naas T."/>
            <person name="Dortet L."/>
        </authorList>
    </citation>
    <scope>NUCLEOTIDE SEQUENCE</scope>
    <source>
        <strain evidence="1">225E3</strain>
    </source>
</reference>
<proteinExistence type="predicted"/>
<evidence type="ECO:0000313" key="2">
    <source>
        <dbReference type="Proteomes" id="UP000640866"/>
    </source>
</evidence>
<dbReference type="Proteomes" id="UP000640866">
    <property type="component" value="Unassembled WGS sequence"/>
</dbReference>
<gene>
    <name evidence="1" type="ORF">IH772_14710</name>
</gene>
<dbReference type="AlphaFoldDB" id="A0AAP1R7C4"/>
<dbReference type="RefSeq" id="WP_170929449.1">
    <property type="nucleotide sequence ID" value="NZ_AP027688.1"/>
</dbReference>
<sequence>MYETTKLSIHEVSNVEWNIVTCKIVSCNAARTDAGHKSTITGYMVMAYRGLRVRFIWKARQLTPFREPSMPLEVEQDYLSLPEIDGATLVDSDGRKADFEVSLKVAQAVINNSRGKWIAKVKHVVRLSRW</sequence>
<protein>
    <submittedName>
        <fullName evidence="1">Uncharacterized protein</fullName>
    </submittedName>
</protein>
<name>A0AAP1R7C4_ECOLX</name>
<accession>A0AAP1R7C4</accession>
<evidence type="ECO:0000313" key="1">
    <source>
        <dbReference type="EMBL" id="MBE0978533.1"/>
    </source>
</evidence>